<name>T2KMM6_FORAG</name>
<accession>T2KMM6</accession>
<sequence>MHLYKLDIDLDYTHQDSTGELESWIHHLEGIKKELKTFCTKKKYSKHALIKKAVLLKASTNNSILKTLRNYKEFREFWNTCDAAQSGMAFIREHNKHKSDYLKHINEYKSFKSKLTV</sequence>
<keyword evidence="2" id="KW-1185">Reference proteome</keyword>
<dbReference type="Proteomes" id="UP000016160">
    <property type="component" value="Chromosome"/>
</dbReference>
<dbReference type="HOGENOM" id="CLU_159858_0_0_10"/>
<dbReference type="EMBL" id="HG315671">
    <property type="protein sequence ID" value="CDF79229.1"/>
    <property type="molecule type" value="Genomic_DNA"/>
</dbReference>
<dbReference type="AlphaFoldDB" id="T2KMM6"/>
<dbReference type="STRING" id="1347342.BN863_15170"/>
<proteinExistence type="predicted"/>
<dbReference type="OrthoDB" id="1442351at2"/>
<protein>
    <submittedName>
        <fullName evidence="1">Uncharacterized protein</fullName>
    </submittedName>
</protein>
<evidence type="ECO:0000313" key="1">
    <source>
        <dbReference type="EMBL" id="CDF79229.1"/>
    </source>
</evidence>
<gene>
    <name evidence="1" type="ORF">BN863_15170</name>
</gene>
<reference evidence="1 2" key="1">
    <citation type="journal article" date="2013" name="Appl. Environ. Microbiol.">
        <title>The genome of the alga-associated marine flavobacterium Formosa agariphila KMM 3901T reveals a broad potential for degradation of algal polysaccharides.</title>
        <authorList>
            <person name="Mann A.J."/>
            <person name="Hahnke R.L."/>
            <person name="Huang S."/>
            <person name="Werner J."/>
            <person name="Xing P."/>
            <person name="Barbeyron T."/>
            <person name="Huettel B."/>
            <person name="Stueber K."/>
            <person name="Reinhardt R."/>
            <person name="Harder J."/>
            <person name="Gloeckner F.O."/>
            <person name="Amann R.I."/>
            <person name="Teeling H."/>
        </authorList>
    </citation>
    <scope>NUCLEOTIDE SEQUENCE [LARGE SCALE GENOMIC DNA]</scope>
    <source>
        <strain evidence="2">DSM 15362 / KCTC 12365 / LMG 23005 / KMM 3901</strain>
    </source>
</reference>
<organism evidence="1 2">
    <name type="scientific">Formosa agariphila (strain DSM 15362 / KCTC 12365 / LMG 23005 / KMM 3901 / M-2Alg 35-1)</name>
    <dbReference type="NCBI Taxonomy" id="1347342"/>
    <lineage>
        <taxon>Bacteria</taxon>
        <taxon>Pseudomonadati</taxon>
        <taxon>Bacteroidota</taxon>
        <taxon>Flavobacteriia</taxon>
        <taxon>Flavobacteriales</taxon>
        <taxon>Flavobacteriaceae</taxon>
        <taxon>Formosa</taxon>
    </lineage>
</organism>
<evidence type="ECO:0000313" key="2">
    <source>
        <dbReference type="Proteomes" id="UP000016160"/>
    </source>
</evidence>
<dbReference type="RefSeq" id="WP_038529257.1">
    <property type="nucleotide sequence ID" value="NZ_HG315671.1"/>
</dbReference>
<dbReference type="PATRIC" id="fig|1347342.6.peg.1525"/>